<proteinExistence type="predicted"/>
<sequence>MKERGCGYKIVAYDTGVRKEIPCDPTKGCLRELVWSGIGVRRVAAKMLDKESPSEIEAGVEGICLRINAVVEN</sequence>
<accession>A0A0G0LUK4</accession>
<gene>
    <name evidence="1" type="ORF">UT17_C0004G0023</name>
</gene>
<protein>
    <submittedName>
        <fullName evidence="1">Uncharacterized protein</fullName>
    </submittedName>
</protein>
<dbReference type="AlphaFoldDB" id="A0A0G0LUK4"/>
<name>A0A0G0LUK4_9BACT</name>
<evidence type="ECO:0000313" key="1">
    <source>
        <dbReference type="EMBL" id="KKQ91675.1"/>
    </source>
</evidence>
<organism evidence="1 2">
    <name type="scientific">Candidatus Woesebacteria bacterium GW2011_GWB1_39_10</name>
    <dbReference type="NCBI Taxonomy" id="1618572"/>
    <lineage>
        <taxon>Bacteria</taxon>
        <taxon>Candidatus Woeseibacteriota</taxon>
    </lineage>
</organism>
<dbReference type="EMBL" id="LBVU01000004">
    <property type="protein sequence ID" value="KKQ91675.1"/>
    <property type="molecule type" value="Genomic_DNA"/>
</dbReference>
<evidence type="ECO:0000313" key="2">
    <source>
        <dbReference type="Proteomes" id="UP000034774"/>
    </source>
</evidence>
<dbReference type="STRING" id="1618572.UT17_C0004G0023"/>
<reference evidence="1 2" key="1">
    <citation type="journal article" date="2015" name="Nature">
        <title>rRNA introns, odd ribosomes, and small enigmatic genomes across a large radiation of phyla.</title>
        <authorList>
            <person name="Brown C.T."/>
            <person name="Hug L.A."/>
            <person name="Thomas B.C."/>
            <person name="Sharon I."/>
            <person name="Castelle C.J."/>
            <person name="Singh A."/>
            <person name="Wilkins M.J."/>
            <person name="Williams K.H."/>
            <person name="Banfield J.F."/>
        </authorList>
    </citation>
    <scope>NUCLEOTIDE SEQUENCE [LARGE SCALE GENOMIC DNA]</scope>
</reference>
<comment type="caution">
    <text evidence="1">The sequence shown here is derived from an EMBL/GenBank/DDBJ whole genome shotgun (WGS) entry which is preliminary data.</text>
</comment>
<dbReference type="Proteomes" id="UP000034774">
    <property type="component" value="Unassembled WGS sequence"/>
</dbReference>